<sequence length="93" mass="10263">MLKLPKSRYVVHNPCFVAADTSTYIQSMASVSLYTWTSEEKKQNLSFLAPRSSSQIDPVLSMDSRRGALRSAAVRKESAKERSSSSGKVYISG</sequence>
<gene>
    <name evidence="2" type="ORF">RRG08_022164</name>
</gene>
<dbReference type="AlphaFoldDB" id="A0AAE1AIP6"/>
<comment type="caution">
    <text evidence="2">The sequence shown here is derived from an EMBL/GenBank/DDBJ whole genome shotgun (WGS) entry which is preliminary data.</text>
</comment>
<evidence type="ECO:0000313" key="3">
    <source>
        <dbReference type="Proteomes" id="UP001283361"/>
    </source>
</evidence>
<feature type="region of interest" description="Disordered" evidence="1">
    <location>
        <begin position="71"/>
        <end position="93"/>
    </location>
</feature>
<dbReference type="Proteomes" id="UP001283361">
    <property type="component" value="Unassembled WGS sequence"/>
</dbReference>
<feature type="compositionally biased region" description="Basic and acidic residues" evidence="1">
    <location>
        <begin position="74"/>
        <end position="83"/>
    </location>
</feature>
<dbReference type="EMBL" id="JAWDGP010001827">
    <property type="protein sequence ID" value="KAK3787871.1"/>
    <property type="molecule type" value="Genomic_DNA"/>
</dbReference>
<accession>A0AAE1AIP6</accession>
<proteinExistence type="predicted"/>
<evidence type="ECO:0000256" key="1">
    <source>
        <dbReference type="SAM" id="MobiDB-lite"/>
    </source>
</evidence>
<protein>
    <submittedName>
        <fullName evidence="2">Uncharacterized protein</fullName>
    </submittedName>
</protein>
<name>A0AAE1AIP6_9GAST</name>
<reference evidence="2" key="1">
    <citation type="journal article" date="2023" name="G3 (Bethesda)">
        <title>A reference genome for the long-term kleptoplast-retaining sea slug Elysia crispata morphotype clarki.</title>
        <authorList>
            <person name="Eastman K.E."/>
            <person name="Pendleton A.L."/>
            <person name="Shaikh M.A."/>
            <person name="Suttiyut T."/>
            <person name="Ogas R."/>
            <person name="Tomko P."/>
            <person name="Gavelis G."/>
            <person name="Widhalm J.R."/>
            <person name="Wisecaver J.H."/>
        </authorList>
    </citation>
    <scope>NUCLEOTIDE SEQUENCE</scope>
    <source>
        <strain evidence="2">ECLA1</strain>
    </source>
</reference>
<evidence type="ECO:0000313" key="2">
    <source>
        <dbReference type="EMBL" id="KAK3787871.1"/>
    </source>
</evidence>
<organism evidence="2 3">
    <name type="scientific">Elysia crispata</name>
    <name type="common">lettuce slug</name>
    <dbReference type="NCBI Taxonomy" id="231223"/>
    <lineage>
        <taxon>Eukaryota</taxon>
        <taxon>Metazoa</taxon>
        <taxon>Spiralia</taxon>
        <taxon>Lophotrochozoa</taxon>
        <taxon>Mollusca</taxon>
        <taxon>Gastropoda</taxon>
        <taxon>Heterobranchia</taxon>
        <taxon>Euthyneura</taxon>
        <taxon>Panpulmonata</taxon>
        <taxon>Sacoglossa</taxon>
        <taxon>Placobranchoidea</taxon>
        <taxon>Plakobranchidae</taxon>
        <taxon>Elysia</taxon>
    </lineage>
</organism>
<keyword evidence="3" id="KW-1185">Reference proteome</keyword>